<evidence type="ECO:0000313" key="8">
    <source>
        <dbReference type="EMBL" id="KAA9395604.1"/>
    </source>
</evidence>
<reference evidence="8 9" key="1">
    <citation type="submission" date="2019-05" db="EMBL/GenBank/DDBJ databases">
        <title>Kocuria coralli sp. nov., a novel actinobacterium isolated from coral reef seawater.</title>
        <authorList>
            <person name="Li J."/>
        </authorList>
    </citation>
    <scope>NUCLEOTIDE SEQUENCE [LARGE SCALE GENOMIC DNA]</scope>
    <source>
        <strain evidence="8 9">SCSIO 13007</strain>
    </source>
</reference>
<dbReference type="PANTHER" id="PTHR35007">
    <property type="entry name" value="INTEGRAL MEMBRANE PROTEIN-RELATED"/>
    <property type="match status" value="1"/>
</dbReference>
<evidence type="ECO:0000256" key="1">
    <source>
        <dbReference type="ARBA" id="ARBA00004651"/>
    </source>
</evidence>
<comment type="subcellular location">
    <subcellularLocation>
        <location evidence="1">Cell membrane</location>
        <topology evidence="1">Multi-pass membrane protein</topology>
    </subcellularLocation>
</comment>
<name>A0A5J5L0Y0_9MICC</name>
<evidence type="ECO:0000259" key="7">
    <source>
        <dbReference type="Pfam" id="PF00482"/>
    </source>
</evidence>
<keyword evidence="9" id="KW-1185">Reference proteome</keyword>
<evidence type="ECO:0000256" key="5">
    <source>
        <dbReference type="ARBA" id="ARBA00023136"/>
    </source>
</evidence>
<dbReference type="Gene3D" id="1.20.81.30">
    <property type="entry name" value="Type II secretion system (T2SS), domain F"/>
    <property type="match status" value="1"/>
</dbReference>
<feature type="transmembrane region" description="Helical" evidence="6">
    <location>
        <begin position="6"/>
        <end position="26"/>
    </location>
</feature>
<proteinExistence type="predicted"/>
<dbReference type="InterPro" id="IPR042094">
    <property type="entry name" value="T2SS_GspF_sf"/>
</dbReference>
<dbReference type="Proteomes" id="UP000325957">
    <property type="component" value="Unassembled WGS sequence"/>
</dbReference>
<feature type="transmembrane region" description="Helical" evidence="6">
    <location>
        <begin position="111"/>
        <end position="130"/>
    </location>
</feature>
<dbReference type="GO" id="GO:0005886">
    <property type="term" value="C:plasma membrane"/>
    <property type="evidence" value="ECO:0007669"/>
    <property type="project" value="UniProtKB-SubCell"/>
</dbReference>
<feature type="transmembrane region" description="Helical" evidence="6">
    <location>
        <begin position="283"/>
        <end position="309"/>
    </location>
</feature>
<evidence type="ECO:0000256" key="2">
    <source>
        <dbReference type="ARBA" id="ARBA00022475"/>
    </source>
</evidence>
<dbReference type="EMBL" id="SZWF01000001">
    <property type="protein sequence ID" value="KAA9395604.1"/>
    <property type="molecule type" value="Genomic_DNA"/>
</dbReference>
<keyword evidence="4 6" id="KW-1133">Transmembrane helix</keyword>
<dbReference type="OrthoDB" id="5185234at2"/>
<keyword evidence="2" id="KW-1003">Cell membrane</keyword>
<dbReference type="RefSeq" id="WP_158032412.1">
    <property type="nucleotide sequence ID" value="NZ_ML708610.1"/>
</dbReference>
<keyword evidence="3 6" id="KW-0812">Transmembrane</keyword>
<evidence type="ECO:0000256" key="4">
    <source>
        <dbReference type="ARBA" id="ARBA00022989"/>
    </source>
</evidence>
<protein>
    <submittedName>
        <fullName evidence="8">Type II secretion system F family protein</fullName>
    </submittedName>
</protein>
<evidence type="ECO:0000256" key="3">
    <source>
        <dbReference type="ARBA" id="ARBA00022692"/>
    </source>
</evidence>
<evidence type="ECO:0000313" key="9">
    <source>
        <dbReference type="Proteomes" id="UP000325957"/>
    </source>
</evidence>
<evidence type="ECO:0000256" key="6">
    <source>
        <dbReference type="SAM" id="Phobius"/>
    </source>
</evidence>
<dbReference type="AlphaFoldDB" id="A0A5J5L0Y0"/>
<keyword evidence="5 6" id="KW-0472">Membrane</keyword>
<feature type="domain" description="Type II secretion system protein GspF" evidence="7">
    <location>
        <begin position="178"/>
        <end position="301"/>
    </location>
</feature>
<gene>
    <name evidence="8" type="ORF">FCK90_00830</name>
</gene>
<dbReference type="PANTHER" id="PTHR35007:SF2">
    <property type="entry name" value="PILUS ASSEMBLE PROTEIN"/>
    <property type="match status" value="1"/>
</dbReference>
<feature type="transmembrane region" description="Helical" evidence="6">
    <location>
        <begin position="136"/>
        <end position="158"/>
    </location>
</feature>
<comment type="caution">
    <text evidence="8">The sequence shown here is derived from an EMBL/GenBank/DDBJ whole genome shotgun (WGS) entry which is preliminary data.</text>
</comment>
<dbReference type="Pfam" id="PF00482">
    <property type="entry name" value="T2SSF"/>
    <property type="match status" value="1"/>
</dbReference>
<organism evidence="8 9">
    <name type="scientific">Kocuria coralli</name>
    <dbReference type="NCBI Taxonomy" id="1461025"/>
    <lineage>
        <taxon>Bacteria</taxon>
        <taxon>Bacillati</taxon>
        <taxon>Actinomycetota</taxon>
        <taxon>Actinomycetes</taxon>
        <taxon>Micrococcales</taxon>
        <taxon>Micrococcaceae</taxon>
        <taxon>Kocuria</taxon>
    </lineage>
</organism>
<sequence>MSVPFAVPLGLGCLLACGLWLMLLPAPTRTGRKLTRRVLGQMRATDATVRHAEQARARRERGALGIASYLVSPITQIWDRRTSGESLRQLRGRLEREGADRTVSDYRAEQVLAAVVGATLGLVWAIAAVLRLEAPLMAVGIIAVAGAAAGLWWRGWWLNQRITSRENRMLAEFPAVAELLALSVGAGESTLGALERVSRVADGVLAEQFRAVLARTRSGVPLVQALQEFSDRVGVSHISRFVDGIVVALERGTPLAEVLRAQAQDVRDEDKRELMEIAGRKEIAMMVPLVFLVLPLSVLFAVFPGIAVLRLEL</sequence>
<accession>A0A5J5L0Y0</accession>
<dbReference type="InterPro" id="IPR018076">
    <property type="entry name" value="T2SS_GspF_dom"/>
</dbReference>